<name>A0A516REU5_STRST</name>
<accession>A0A516REU5</accession>
<evidence type="ECO:0000313" key="2">
    <source>
        <dbReference type="Proteomes" id="UP000316806"/>
    </source>
</evidence>
<proteinExistence type="predicted"/>
<sequence>MTSIQYGYLCGSAPQHHCGGTATSGLSICPVPPLRSEPQHHRSGPLPKNVMRWMLLPLRLEPQHHRGFQRVSSGRELLRYLCGFEPQHHHGYPAYVMDVTPELLPLQYGTAAPSGIEIVSLIDEHLARTLRSLPIAAPF</sequence>
<dbReference type="Proteomes" id="UP000316806">
    <property type="component" value="Chromosome"/>
</dbReference>
<reference evidence="1 2" key="1">
    <citation type="journal article" date="2019" name="J. Ind. Microbiol. Biotechnol.">
        <title>The complete genomic sequence of Streptomyces spectabilis NRRL-2792 and identification of secondary metabolite biosynthetic gene clusters.</title>
        <authorList>
            <person name="Sinha A."/>
            <person name="Phillips-Salemka S."/>
            <person name="Niraula T.A."/>
            <person name="Short K.A."/>
            <person name="Niraula N.P."/>
        </authorList>
    </citation>
    <scope>NUCLEOTIDE SEQUENCE [LARGE SCALE GENOMIC DNA]</scope>
    <source>
        <strain evidence="1 2">NRRL 2792</strain>
    </source>
</reference>
<protein>
    <submittedName>
        <fullName evidence="1">Uncharacterized protein</fullName>
    </submittedName>
</protein>
<dbReference type="AlphaFoldDB" id="A0A516REU5"/>
<gene>
    <name evidence="1" type="ORF">FH965_29315</name>
</gene>
<organism evidence="1 2">
    <name type="scientific">Streptomyces spectabilis</name>
    <dbReference type="NCBI Taxonomy" id="68270"/>
    <lineage>
        <taxon>Bacteria</taxon>
        <taxon>Bacillati</taxon>
        <taxon>Actinomycetota</taxon>
        <taxon>Actinomycetes</taxon>
        <taxon>Kitasatosporales</taxon>
        <taxon>Streptomycetaceae</taxon>
        <taxon>Streptomyces</taxon>
    </lineage>
</organism>
<dbReference type="EMBL" id="CP040916">
    <property type="protein sequence ID" value="QDQ14171.1"/>
    <property type="molecule type" value="Genomic_DNA"/>
</dbReference>
<evidence type="ECO:0000313" key="1">
    <source>
        <dbReference type="EMBL" id="QDQ14171.1"/>
    </source>
</evidence>